<dbReference type="CDD" id="cd03250">
    <property type="entry name" value="ABCC_MRP_domain1"/>
    <property type="match status" value="1"/>
</dbReference>
<keyword evidence="6" id="KW-0547">Nucleotide-binding</keyword>
<feature type="transmembrane region" description="Helical" evidence="10">
    <location>
        <begin position="221"/>
        <end position="241"/>
    </location>
</feature>
<dbReference type="InterPro" id="IPR050173">
    <property type="entry name" value="ABC_transporter_C-like"/>
</dbReference>
<evidence type="ECO:0000259" key="11">
    <source>
        <dbReference type="PROSITE" id="PS50893"/>
    </source>
</evidence>
<dbReference type="AlphaFoldDB" id="A0AAU9J2X1"/>
<dbReference type="PANTHER" id="PTHR24223:SF456">
    <property type="entry name" value="MULTIDRUG RESISTANCE-ASSOCIATED PROTEIN LETHAL(2)03659"/>
    <property type="match status" value="1"/>
</dbReference>
<dbReference type="InterPro" id="IPR003593">
    <property type="entry name" value="AAA+_ATPase"/>
</dbReference>
<dbReference type="GO" id="GO:0016887">
    <property type="term" value="F:ATP hydrolysis activity"/>
    <property type="evidence" value="ECO:0007669"/>
    <property type="project" value="InterPro"/>
</dbReference>
<evidence type="ECO:0000256" key="6">
    <source>
        <dbReference type="ARBA" id="ARBA00022741"/>
    </source>
</evidence>
<evidence type="ECO:0000256" key="8">
    <source>
        <dbReference type="ARBA" id="ARBA00022989"/>
    </source>
</evidence>
<dbReference type="GO" id="GO:0016020">
    <property type="term" value="C:membrane"/>
    <property type="evidence" value="ECO:0007669"/>
    <property type="project" value="UniProtKB-SubCell"/>
</dbReference>
<sequence>MQSPDFKYDSSHFFHDLMMSWTFPVISFYRKNIPSPDNLINIPKRVKFDTSLTSLEEEWAKESVKPSPSFLKALLRVIGWDIFKYFLPGIFGYNLGLAQALLVIYLTRYIEESSADPWDGVLYITLYAVSTLFSYFFLNLSAFKVFTLIARVKSMIPCLLYQKLVNISQLAISEGNTKGKIANIIGSELEILDGMTSLVWLFSLPIFLIGAFFIIGFTTGVAGVIGLVVVILHFPAIMLVCKIAGNFRIKVNIAGDVRIKMITSLIEGIRIVKLYGWESPNLETIFKQRALEIKTAYKKICFLSLNRTLSNGGIGLTLFITFLIYIYLGNELEPGIVYSTATILLMTQTMVSYIGSLAVFQLFLFIIAMKRVTEILVIKNNTRVSLENSEDYAIKLSNANFSWKEAGEIRGISRKSLKIDAEVTTYDGDIVLEHVNAKVRKGELVIVVGPVGCGKTSLLMGLMQEIPLIGGDMSINGSIAVAGEDPWIVSGTIKDNVLMGLEYEEKFYKKVISACALDKDIEKFKFGDNTWVGDKGITLSGGQKARLSLARAAYTNRDILLLDDPLSAVDAEVSSHLFKKCIKDFLREKTVILATHQTHYISEADKILVLNSGSQLFFGEFNDLKLKENIMNLIGEAGHQKPKAEQKSSVNGVRDIEFNTDAKGKSLMQEEEKTIMTIPFKIYYKFLTLGSKNWLMIPILLAILTVTQALYSMTLWWLSVWSKADPSDQGSSFYLWVYAVIILCLYLFTYLRGFLFGVGLLKNAEKLHNSALKGITESEVSFFDKNPTGNMVARFSKDTMMVDETLITFFIEFISTTILLLGNVTVIAIIAPPNLAAIIAFLFYLFILIRTIVPLTTVLKRLELASKSPILSLVNSTLSGLPVIRCLDLQQKFTKEMKKFVTHNLRAYLTYHMMLRFYQGYSELGATIVSILNVIILILYKGNISNSVAAMSISFTISTSGWANWWAKTMIETENLMASPQRLLEYSEIPKEGDYESDIDFKITNGHIEFKNLYMKYRENLPCVLKSLNLKIEGGKKVGIIGRTGAGKSSIMHALFRLVNPCSGTIFIDGQNYLEIGLHQLRKQLSVIPQSPTIFLASIRDNLDPFHEHTDEEIDEVLKHSKLYDLVSAFPQGLDHILAGDGGNLSAGQKQLFCLARALIRKNKIVMMDEATANVDRETDKLIQKKIKKKFRGSTLLIVAHRLRTIVDSDIIIVMDGGACKEIDSPKMLVSQESSLFRKMIMCTGAEESNYLLNKISSH</sequence>
<keyword evidence="7" id="KW-0067">ATP-binding</keyword>
<dbReference type="Gene3D" id="3.40.50.300">
    <property type="entry name" value="P-loop containing nucleotide triphosphate hydrolases"/>
    <property type="match status" value="2"/>
</dbReference>
<dbReference type="PROSITE" id="PS00211">
    <property type="entry name" value="ABC_TRANSPORTER_1"/>
    <property type="match status" value="2"/>
</dbReference>
<keyword evidence="14" id="KW-1185">Reference proteome</keyword>
<dbReference type="InterPro" id="IPR044726">
    <property type="entry name" value="ABCC_6TM_D2"/>
</dbReference>
<dbReference type="CDD" id="cd18579">
    <property type="entry name" value="ABC_6TM_ABCC_D1"/>
    <property type="match status" value="1"/>
</dbReference>
<dbReference type="InterPro" id="IPR011527">
    <property type="entry name" value="ABC1_TM_dom"/>
</dbReference>
<dbReference type="CDD" id="cd18580">
    <property type="entry name" value="ABC_6TM_ABCC_D2"/>
    <property type="match status" value="1"/>
</dbReference>
<feature type="transmembrane region" description="Helical" evidence="10">
    <location>
        <begin position="694"/>
        <end position="713"/>
    </location>
</feature>
<feature type="domain" description="ABC transmembrane type-1" evidence="12">
    <location>
        <begin position="699"/>
        <end position="945"/>
    </location>
</feature>
<feature type="domain" description="ABC transporter" evidence="11">
    <location>
        <begin position="417"/>
        <end position="637"/>
    </location>
</feature>
<evidence type="ECO:0000313" key="14">
    <source>
        <dbReference type="Proteomes" id="UP001162131"/>
    </source>
</evidence>
<accession>A0AAU9J2X1</accession>
<reference evidence="13" key="1">
    <citation type="submission" date="2021-09" db="EMBL/GenBank/DDBJ databases">
        <authorList>
            <consortium name="AG Swart"/>
            <person name="Singh M."/>
            <person name="Singh A."/>
            <person name="Seah K."/>
            <person name="Emmerich C."/>
        </authorList>
    </citation>
    <scope>NUCLEOTIDE SEQUENCE</scope>
    <source>
        <strain evidence="13">ATCC30299</strain>
    </source>
</reference>
<evidence type="ECO:0000256" key="4">
    <source>
        <dbReference type="ARBA" id="ARBA00022692"/>
    </source>
</evidence>
<feature type="transmembrane region" description="Helical" evidence="10">
    <location>
        <begin position="733"/>
        <end position="761"/>
    </location>
</feature>
<dbReference type="FunFam" id="3.40.50.300:FF:000973">
    <property type="entry name" value="Multidrug resistance-associated protein 4"/>
    <property type="match status" value="1"/>
</dbReference>
<evidence type="ECO:0000256" key="2">
    <source>
        <dbReference type="ARBA" id="ARBA00009726"/>
    </source>
</evidence>
<feature type="domain" description="ABC transporter" evidence="11">
    <location>
        <begin position="1008"/>
        <end position="1242"/>
    </location>
</feature>
<dbReference type="InterPro" id="IPR027417">
    <property type="entry name" value="P-loop_NTPase"/>
</dbReference>
<dbReference type="Gene3D" id="1.20.1560.10">
    <property type="entry name" value="ABC transporter type 1, transmembrane domain"/>
    <property type="match status" value="2"/>
</dbReference>
<dbReference type="InterPro" id="IPR036640">
    <property type="entry name" value="ABC1_TM_sf"/>
</dbReference>
<feature type="transmembrane region" description="Helical" evidence="10">
    <location>
        <begin position="126"/>
        <end position="146"/>
    </location>
</feature>
<keyword evidence="9 10" id="KW-0472">Membrane</keyword>
<comment type="similarity">
    <text evidence="2">Belongs to the ABC transporter superfamily. ABCC family. Conjugate transporter (TC 3.A.1.208) subfamily.</text>
</comment>
<dbReference type="PROSITE" id="PS50893">
    <property type="entry name" value="ABC_TRANSPORTER_2"/>
    <property type="match status" value="2"/>
</dbReference>
<dbReference type="CDD" id="cd03244">
    <property type="entry name" value="ABCC_MRP_domain2"/>
    <property type="match status" value="1"/>
</dbReference>
<dbReference type="Proteomes" id="UP001162131">
    <property type="component" value="Unassembled WGS sequence"/>
</dbReference>
<gene>
    <name evidence="13" type="ORF">BSTOLATCC_MIC24156</name>
</gene>
<evidence type="ECO:0000256" key="3">
    <source>
        <dbReference type="ARBA" id="ARBA00022448"/>
    </source>
</evidence>
<dbReference type="InterPro" id="IPR044746">
    <property type="entry name" value="ABCC_6TM_D1"/>
</dbReference>
<dbReference type="Pfam" id="PF00005">
    <property type="entry name" value="ABC_tran"/>
    <property type="match status" value="2"/>
</dbReference>
<evidence type="ECO:0000259" key="12">
    <source>
        <dbReference type="PROSITE" id="PS50929"/>
    </source>
</evidence>
<evidence type="ECO:0000256" key="10">
    <source>
        <dbReference type="SAM" id="Phobius"/>
    </source>
</evidence>
<keyword evidence="3" id="KW-0813">Transport</keyword>
<protein>
    <submittedName>
        <fullName evidence="13">Uncharacterized protein</fullName>
    </submittedName>
</protein>
<feature type="transmembrane region" description="Helical" evidence="10">
    <location>
        <begin position="350"/>
        <end position="369"/>
    </location>
</feature>
<proteinExistence type="inferred from homology"/>
<evidence type="ECO:0000256" key="1">
    <source>
        <dbReference type="ARBA" id="ARBA00004141"/>
    </source>
</evidence>
<feature type="transmembrane region" description="Helical" evidence="10">
    <location>
        <begin position="85"/>
        <end position="106"/>
    </location>
</feature>
<dbReference type="InterPro" id="IPR017871">
    <property type="entry name" value="ABC_transporter-like_CS"/>
</dbReference>
<keyword evidence="8 10" id="KW-1133">Transmembrane helix</keyword>
<dbReference type="PROSITE" id="PS50929">
    <property type="entry name" value="ABC_TM1F"/>
    <property type="match status" value="2"/>
</dbReference>
<feature type="transmembrane region" description="Helical" evidence="10">
    <location>
        <begin position="806"/>
        <end position="831"/>
    </location>
</feature>
<dbReference type="GO" id="GO:0140359">
    <property type="term" value="F:ABC-type transporter activity"/>
    <property type="evidence" value="ECO:0007669"/>
    <property type="project" value="InterPro"/>
</dbReference>
<evidence type="ECO:0000256" key="7">
    <source>
        <dbReference type="ARBA" id="ARBA00022840"/>
    </source>
</evidence>
<dbReference type="Pfam" id="PF00664">
    <property type="entry name" value="ABC_membrane"/>
    <property type="match status" value="2"/>
</dbReference>
<keyword evidence="4 10" id="KW-0812">Transmembrane</keyword>
<evidence type="ECO:0000256" key="9">
    <source>
        <dbReference type="ARBA" id="ARBA00023136"/>
    </source>
</evidence>
<dbReference type="SUPFAM" id="SSF90123">
    <property type="entry name" value="ABC transporter transmembrane region"/>
    <property type="match status" value="2"/>
</dbReference>
<name>A0AAU9J2X1_9CILI</name>
<dbReference type="GO" id="GO:0005524">
    <property type="term" value="F:ATP binding"/>
    <property type="evidence" value="ECO:0007669"/>
    <property type="project" value="UniProtKB-KW"/>
</dbReference>
<dbReference type="SUPFAM" id="SSF52540">
    <property type="entry name" value="P-loop containing nucleoside triphosphate hydrolases"/>
    <property type="match status" value="2"/>
</dbReference>
<evidence type="ECO:0000313" key="13">
    <source>
        <dbReference type="EMBL" id="CAG9319605.1"/>
    </source>
</evidence>
<comment type="subcellular location">
    <subcellularLocation>
        <location evidence="1">Membrane</location>
        <topology evidence="1">Multi-pass membrane protein</topology>
    </subcellularLocation>
</comment>
<dbReference type="EMBL" id="CAJZBQ010000023">
    <property type="protein sequence ID" value="CAG9319605.1"/>
    <property type="molecule type" value="Genomic_DNA"/>
</dbReference>
<dbReference type="FunFam" id="3.40.50.300:FF:000163">
    <property type="entry name" value="Multidrug resistance-associated protein member 4"/>
    <property type="match status" value="1"/>
</dbReference>
<feature type="transmembrane region" description="Helical" evidence="10">
    <location>
        <begin position="308"/>
        <end position="330"/>
    </location>
</feature>
<feature type="transmembrane region" description="Helical" evidence="10">
    <location>
        <begin position="198"/>
        <end position="215"/>
    </location>
</feature>
<feature type="transmembrane region" description="Helical" evidence="10">
    <location>
        <begin position="921"/>
        <end position="940"/>
    </location>
</feature>
<comment type="caution">
    <text evidence="13">The sequence shown here is derived from an EMBL/GenBank/DDBJ whole genome shotgun (WGS) entry which is preliminary data.</text>
</comment>
<organism evidence="13 14">
    <name type="scientific">Blepharisma stoltei</name>
    <dbReference type="NCBI Taxonomy" id="1481888"/>
    <lineage>
        <taxon>Eukaryota</taxon>
        <taxon>Sar</taxon>
        <taxon>Alveolata</taxon>
        <taxon>Ciliophora</taxon>
        <taxon>Postciliodesmatophora</taxon>
        <taxon>Heterotrichea</taxon>
        <taxon>Heterotrichida</taxon>
        <taxon>Blepharismidae</taxon>
        <taxon>Blepharisma</taxon>
    </lineage>
</organism>
<keyword evidence="5" id="KW-0677">Repeat</keyword>
<dbReference type="InterPro" id="IPR003439">
    <property type="entry name" value="ABC_transporter-like_ATP-bd"/>
</dbReference>
<dbReference type="PANTHER" id="PTHR24223">
    <property type="entry name" value="ATP-BINDING CASSETTE SUB-FAMILY C"/>
    <property type="match status" value="1"/>
</dbReference>
<feature type="transmembrane region" description="Helical" evidence="10">
    <location>
        <begin position="837"/>
        <end position="859"/>
    </location>
</feature>
<evidence type="ECO:0000256" key="5">
    <source>
        <dbReference type="ARBA" id="ARBA00022737"/>
    </source>
</evidence>
<dbReference type="SMART" id="SM00382">
    <property type="entry name" value="AAA"/>
    <property type="match status" value="2"/>
</dbReference>
<feature type="domain" description="ABC transmembrane type-1" evidence="12">
    <location>
        <begin position="95"/>
        <end position="357"/>
    </location>
</feature>